<dbReference type="Gene3D" id="3.20.20.80">
    <property type="entry name" value="Glycosidases"/>
    <property type="match status" value="1"/>
</dbReference>
<dbReference type="EMBL" id="JAKWBL010000005">
    <property type="protein sequence ID" value="MCH5600919.1"/>
    <property type="molecule type" value="Genomic_DNA"/>
</dbReference>
<accession>A0ABS9SS01</accession>
<dbReference type="RefSeq" id="WP_240833440.1">
    <property type="nucleotide sequence ID" value="NZ_JAKWBL010000005.1"/>
</dbReference>
<reference evidence="12 13" key="1">
    <citation type="submission" date="2022-02" db="EMBL/GenBank/DDBJ databases">
        <authorList>
            <person name="Min J."/>
        </authorList>
    </citation>
    <scope>NUCLEOTIDE SEQUENCE [LARGE SCALE GENOMIC DNA]</scope>
    <source>
        <strain evidence="12 13">GR10-1</strain>
    </source>
</reference>
<organism evidence="12 13">
    <name type="scientific">Niabella ginsengisoli</name>
    <dbReference type="NCBI Taxonomy" id="522298"/>
    <lineage>
        <taxon>Bacteria</taxon>
        <taxon>Pseudomonadati</taxon>
        <taxon>Bacteroidota</taxon>
        <taxon>Chitinophagia</taxon>
        <taxon>Chitinophagales</taxon>
        <taxon>Chitinophagaceae</taxon>
        <taxon>Niabella</taxon>
    </lineage>
</organism>
<evidence type="ECO:0000256" key="11">
    <source>
        <dbReference type="ARBA" id="ARBA00031501"/>
    </source>
</evidence>
<evidence type="ECO:0000256" key="3">
    <source>
        <dbReference type="ARBA" id="ARBA00005684"/>
    </source>
</evidence>
<dbReference type="Pfam" id="PF02446">
    <property type="entry name" value="Glyco_hydro_77"/>
    <property type="match status" value="1"/>
</dbReference>
<dbReference type="EC" id="2.4.1.25" evidence="4"/>
<dbReference type="Proteomes" id="UP001202248">
    <property type="component" value="Unassembled WGS sequence"/>
</dbReference>
<comment type="caution">
    <text evidence="12">The sequence shown here is derived from an EMBL/GenBank/DDBJ whole genome shotgun (WGS) entry which is preliminary data.</text>
</comment>
<evidence type="ECO:0000256" key="10">
    <source>
        <dbReference type="ARBA" id="ARBA00031423"/>
    </source>
</evidence>
<keyword evidence="13" id="KW-1185">Reference proteome</keyword>
<evidence type="ECO:0000256" key="2">
    <source>
        <dbReference type="ARBA" id="ARBA00004496"/>
    </source>
</evidence>
<dbReference type="InterPro" id="IPR017853">
    <property type="entry name" value="GH"/>
</dbReference>
<evidence type="ECO:0000313" key="13">
    <source>
        <dbReference type="Proteomes" id="UP001202248"/>
    </source>
</evidence>
<name>A0ABS9SS01_9BACT</name>
<sequence length="422" mass="49296">MQDGFVNMQGETWRGGGVAIPVFSLRSKNGFGVGEFSDLKLLTDWAVKTKLKLIQILPVNDTTATNTWLDSYPYAAISAFALHPIYINIDEIDGKKNKELKEAIKTKRKQLNELAHVDYEAVMKFKMAVLRESFEERAATFQKSHSYKDFFEKNKSWLKPYAAYSYLRDKYLSPNPSDWQTNKIYNEKEINEFFEDNNPANKQVLYYCYVQYQLHLQLSDAVEYARKKGVIVKGDIPIGVYRFGCDAWVAPDLYKMEVQAGAPPDDFAVKGQNWGFPTYNWQKMKDGGFAWWRERFEQMSHYFDAFRIDHILGFFRIWSIPLHAIQGIMGKFDPCLPIHINEFGEQGIWFDYERFCMPYITDDVLIEIFQEQSENVKRNFYRSTARDNTYCFHNLTHRKKLNPIFIKSKIATVLSCAMACSI</sequence>
<evidence type="ECO:0000256" key="8">
    <source>
        <dbReference type="ARBA" id="ARBA00022679"/>
    </source>
</evidence>
<evidence type="ECO:0000256" key="6">
    <source>
        <dbReference type="ARBA" id="ARBA00022490"/>
    </source>
</evidence>
<dbReference type="PANTHER" id="PTHR32518">
    <property type="match status" value="1"/>
</dbReference>
<evidence type="ECO:0000256" key="7">
    <source>
        <dbReference type="ARBA" id="ARBA00022676"/>
    </source>
</evidence>
<gene>
    <name evidence="12" type="ORF">MKP09_24905</name>
</gene>
<proteinExistence type="inferred from homology"/>
<evidence type="ECO:0000256" key="9">
    <source>
        <dbReference type="ARBA" id="ARBA00023277"/>
    </source>
</evidence>
<evidence type="ECO:0000256" key="1">
    <source>
        <dbReference type="ARBA" id="ARBA00000439"/>
    </source>
</evidence>
<dbReference type="GO" id="GO:0004134">
    <property type="term" value="F:4-alpha-glucanotransferase activity"/>
    <property type="evidence" value="ECO:0007669"/>
    <property type="project" value="UniProtKB-EC"/>
</dbReference>
<evidence type="ECO:0000313" key="12">
    <source>
        <dbReference type="EMBL" id="MCH5600919.1"/>
    </source>
</evidence>
<comment type="similarity">
    <text evidence="3">Belongs to the disproportionating enzyme family.</text>
</comment>
<keyword evidence="9" id="KW-0119">Carbohydrate metabolism</keyword>
<keyword evidence="6" id="KW-0963">Cytoplasm</keyword>
<dbReference type="InterPro" id="IPR003385">
    <property type="entry name" value="Glyco_hydro_77"/>
</dbReference>
<keyword evidence="8 12" id="KW-0808">Transferase</keyword>
<comment type="subcellular location">
    <subcellularLocation>
        <location evidence="2">Cytoplasm</location>
    </subcellularLocation>
</comment>
<comment type="catalytic activity">
    <reaction evidence="1">
        <text>Transfers a segment of a (1-&gt;4)-alpha-D-glucan to a new position in an acceptor, which may be glucose or a (1-&gt;4)-alpha-D-glucan.</text>
        <dbReference type="EC" id="2.4.1.25"/>
    </reaction>
</comment>
<keyword evidence="7 12" id="KW-0328">Glycosyltransferase</keyword>
<evidence type="ECO:0000256" key="4">
    <source>
        <dbReference type="ARBA" id="ARBA00012560"/>
    </source>
</evidence>
<protein>
    <recommendedName>
        <fullName evidence="5">4-alpha-glucanotransferase</fullName>
        <ecNumber evidence="4">2.4.1.25</ecNumber>
    </recommendedName>
    <alternativeName>
        <fullName evidence="10">Amylomaltase</fullName>
    </alternativeName>
    <alternativeName>
        <fullName evidence="11">Disproportionating enzyme</fullName>
    </alternativeName>
</protein>
<dbReference type="SUPFAM" id="SSF51445">
    <property type="entry name" value="(Trans)glycosidases"/>
    <property type="match status" value="1"/>
</dbReference>
<dbReference type="PANTHER" id="PTHR32518:SF3">
    <property type="entry name" value="4-ALPHA-GLUCANOTRANSFERASE"/>
    <property type="match status" value="1"/>
</dbReference>
<evidence type="ECO:0000256" key="5">
    <source>
        <dbReference type="ARBA" id="ARBA00020295"/>
    </source>
</evidence>